<organism evidence="2 3">
    <name type="scientific">Primorskyibacter flagellatus</name>
    <dbReference type="NCBI Taxonomy" id="1387277"/>
    <lineage>
        <taxon>Bacteria</taxon>
        <taxon>Pseudomonadati</taxon>
        <taxon>Pseudomonadota</taxon>
        <taxon>Alphaproteobacteria</taxon>
        <taxon>Rhodobacterales</taxon>
        <taxon>Roseobacteraceae</taxon>
        <taxon>Primorskyibacter</taxon>
    </lineage>
</organism>
<dbReference type="InterPro" id="IPR029058">
    <property type="entry name" value="AB_hydrolase_fold"/>
</dbReference>
<evidence type="ECO:0000256" key="1">
    <source>
        <dbReference type="SAM" id="SignalP"/>
    </source>
</evidence>
<keyword evidence="1" id="KW-0732">Signal</keyword>
<accession>A0A1W2A6J7</accession>
<dbReference type="InterPro" id="IPR016986">
    <property type="entry name" value="UCP031982_abhydr"/>
</dbReference>
<protein>
    <recommendedName>
        <fullName evidence="4">Dienelactone hydrolase</fullName>
    </recommendedName>
</protein>
<keyword evidence="3" id="KW-1185">Reference proteome</keyword>
<dbReference type="Proteomes" id="UP000192330">
    <property type="component" value="Unassembled WGS sequence"/>
</dbReference>
<sequence length="323" mass="33634">MRLGLSLALFLAAAPCLAQPAAGVAHLSETTVAERPLSLSIWYPSEGEASETVGGNPVFEGVPAAPDARFPEGAFPLVVVSHGGLRSAADSGAWLSSAITRAGYVVVEVNAPRPENAAAALDEIWRRPQDIRRVIDLMLTDKAWGQRVDDRSISVAGFALGATAAFSVAGAELDVARYMGSCAADSEMENPDCGWYAKQGVDPSQTSQESLAQLVKDPRVKAVIGVNPEYLTALGAVPAEVSALRISLGDPDDASDNDQLAKDVVIPNASVFDAFAVCTDAGPDILQEEAGDPSLCGASSEARRAIQQKVSDALISFLAGVND</sequence>
<dbReference type="RefSeq" id="WP_143514491.1">
    <property type="nucleotide sequence ID" value="NZ_FWYD01000002.1"/>
</dbReference>
<dbReference type="OrthoDB" id="9814760at2"/>
<proteinExistence type="predicted"/>
<dbReference type="PIRSF" id="PIRSF031982">
    <property type="entry name" value="UCP031982_abhydr"/>
    <property type="match status" value="1"/>
</dbReference>
<evidence type="ECO:0008006" key="4">
    <source>
        <dbReference type="Google" id="ProtNLM"/>
    </source>
</evidence>
<dbReference type="SUPFAM" id="SSF53474">
    <property type="entry name" value="alpha/beta-Hydrolases"/>
    <property type="match status" value="1"/>
</dbReference>
<gene>
    <name evidence="2" type="ORF">SAMN06295998_102450</name>
</gene>
<dbReference type="AlphaFoldDB" id="A0A1W2A6J7"/>
<feature type="chain" id="PRO_5012303359" description="Dienelactone hydrolase" evidence="1">
    <location>
        <begin position="19"/>
        <end position="323"/>
    </location>
</feature>
<dbReference type="Gene3D" id="3.40.50.1820">
    <property type="entry name" value="alpha/beta hydrolase"/>
    <property type="match status" value="1"/>
</dbReference>
<reference evidence="2 3" key="1">
    <citation type="submission" date="2017-04" db="EMBL/GenBank/DDBJ databases">
        <authorList>
            <person name="Afonso C.L."/>
            <person name="Miller P.J."/>
            <person name="Scott M.A."/>
            <person name="Spackman E."/>
            <person name="Goraichik I."/>
            <person name="Dimitrov K.M."/>
            <person name="Suarez D.L."/>
            <person name="Swayne D.E."/>
        </authorList>
    </citation>
    <scope>NUCLEOTIDE SEQUENCE [LARGE SCALE GENOMIC DNA]</scope>
    <source>
        <strain evidence="2 3">CGMCC 1.12644</strain>
    </source>
</reference>
<name>A0A1W2A6J7_9RHOB</name>
<feature type="signal peptide" evidence="1">
    <location>
        <begin position="1"/>
        <end position="18"/>
    </location>
</feature>
<evidence type="ECO:0000313" key="3">
    <source>
        <dbReference type="Proteomes" id="UP000192330"/>
    </source>
</evidence>
<dbReference type="STRING" id="1387277.SAMN06295998_102450"/>
<dbReference type="EMBL" id="FWYD01000002">
    <property type="protein sequence ID" value="SMC56082.1"/>
    <property type="molecule type" value="Genomic_DNA"/>
</dbReference>
<evidence type="ECO:0000313" key="2">
    <source>
        <dbReference type="EMBL" id="SMC56082.1"/>
    </source>
</evidence>